<protein>
    <submittedName>
        <fullName evidence="3">HATC-domain-containing protein</fullName>
    </submittedName>
</protein>
<evidence type="ECO:0000256" key="1">
    <source>
        <dbReference type="SAM" id="MobiDB-lite"/>
    </source>
</evidence>
<keyword evidence="4" id="KW-1185">Reference proteome</keyword>
<evidence type="ECO:0000313" key="3">
    <source>
        <dbReference type="EMBL" id="KZT31579.1"/>
    </source>
</evidence>
<proteinExistence type="predicted"/>
<name>A0A165WW21_9AGAM</name>
<feature type="compositionally biased region" description="Acidic residues" evidence="1">
    <location>
        <begin position="53"/>
        <end position="63"/>
    </location>
</feature>
<dbReference type="Proteomes" id="UP000076798">
    <property type="component" value="Unassembled WGS sequence"/>
</dbReference>
<dbReference type="STRING" id="1314776.A0A165WW21"/>
<dbReference type="PANTHER" id="PTHR47611:SF1">
    <property type="entry name" value="CCHC-TYPE DOMAIN-CONTAINING PROTEIN"/>
    <property type="match status" value="1"/>
</dbReference>
<organism evidence="3 4">
    <name type="scientific">Sistotremastrum suecicum HHB10207 ss-3</name>
    <dbReference type="NCBI Taxonomy" id="1314776"/>
    <lineage>
        <taxon>Eukaryota</taxon>
        <taxon>Fungi</taxon>
        <taxon>Dikarya</taxon>
        <taxon>Basidiomycota</taxon>
        <taxon>Agaricomycotina</taxon>
        <taxon>Agaricomycetes</taxon>
        <taxon>Sistotremastrales</taxon>
        <taxon>Sistotremastraceae</taxon>
        <taxon>Sistotremastrum</taxon>
    </lineage>
</organism>
<dbReference type="AlphaFoldDB" id="A0A165WW21"/>
<dbReference type="InterPro" id="IPR012337">
    <property type="entry name" value="RNaseH-like_sf"/>
</dbReference>
<dbReference type="GO" id="GO:0046983">
    <property type="term" value="F:protein dimerization activity"/>
    <property type="evidence" value="ECO:0007669"/>
    <property type="project" value="InterPro"/>
</dbReference>
<accession>A0A165WW21</accession>
<feature type="non-terminal residue" evidence="3">
    <location>
        <position position="185"/>
    </location>
</feature>
<dbReference type="EMBL" id="KV428526">
    <property type="protein sequence ID" value="KZT31579.1"/>
    <property type="molecule type" value="Genomic_DNA"/>
</dbReference>
<dbReference type="PANTHER" id="PTHR47611">
    <property type="entry name" value="HAT DIMERISATION DOMAIN, C-TERMINAL"/>
    <property type="match status" value="1"/>
</dbReference>
<evidence type="ECO:0000313" key="4">
    <source>
        <dbReference type="Proteomes" id="UP000076798"/>
    </source>
</evidence>
<dbReference type="InterPro" id="IPR008906">
    <property type="entry name" value="HATC_C_dom"/>
</dbReference>
<gene>
    <name evidence="3" type="ORF">SISSUDRAFT_960923</name>
</gene>
<sequence>WGGAEEQAAEIANGNASAKNWVEEAERIIKNATNAAESSLPPSSSPPPTSDSMDVDLDDLDDDDYYDHQRRQEMLHAQDGEDWELEYATYSKDLARDVERDTDLVKWWSENAARYPVLSRIALDVLPVQASSVPCERLFSAAKHIATDQRSRLGTDKFEQLQLLKFAWRGNLVNVAEENALYEEE</sequence>
<evidence type="ECO:0000259" key="2">
    <source>
        <dbReference type="Pfam" id="PF05699"/>
    </source>
</evidence>
<dbReference type="OrthoDB" id="3262464at2759"/>
<feature type="domain" description="HAT C-terminal dimerisation" evidence="2">
    <location>
        <begin position="92"/>
        <end position="165"/>
    </location>
</feature>
<reference evidence="3 4" key="1">
    <citation type="journal article" date="2016" name="Mol. Biol. Evol.">
        <title>Comparative Genomics of Early-Diverging Mushroom-Forming Fungi Provides Insights into the Origins of Lignocellulose Decay Capabilities.</title>
        <authorList>
            <person name="Nagy L.G."/>
            <person name="Riley R."/>
            <person name="Tritt A."/>
            <person name="Adam C."/>
            <person name="Daum C."/>
            <person name="Floudas D."/>
            <person name="Sun H."/>
            <person name="Yadav J.S."/>
            <person name="Pangilinan J."/>
            <person name="Larsson K.H."/>
            <person name="Matsuura K."/>
            <person name="Barry K."/>
            <person name="Labutti K."/>
            <person name="Kuo R."/>
            <person name="Ohm R.A."/>
            <person name="Bhattacharya S.S."/>
            <person name="Shirouzu T."/>
            <person name="Yoshinaga Y."/>
            <person name="Martin F.M."/>
            <person name="Grigoriev I.V."/>
            <person name="Hibbett D.S."/>
        </authorList>
    </citation>
    <scope>NUCLEOTIDE SEQUENCE [LARGE SCALE GENOMIC DNA]</scope>
    <source>
        <strain evidence="3 4">HHB10207 ss-3</strain>
    </source>
</reference>
<feature type="region of interest" description="Disordered" evidence="1">
    <location>
        <begin position="30"/>
        <end position="63"/>
    </location>
</feature>
<feature type="non-terminal residue" evidence="3">
    <location>
        <position position="1"/>
    </location>
</feature>
<dbReference type="SUPFAM" id="SSF53098">
    <property type="entry name" value="Ribonuclease H-like"/>
    <property type="match status" value="1"/>
</dbReference>
<dbReference type="Pfam" id="PF05699">
    <property type="entry name" value="Dimer_Tnp_hAT"/>
    <property type="match status" value="1"/>
</dbReference>